<evidence type="ECO:0000313" key="2">
    <source>
        <dbReference type="EMBL" id="KAF2274141.1"/>
    </source>
</evidence>
<evidence type="ECO:0000256" key="1">
    <source>
        <dbReference type="SAM" id="MobiDB-lite"/>
    </source>
</evidence>
<feature type="region of interest" description="Disordered" evidence="1">
    <location>
        <begin position="142"/>
        <end position="203"/>
    </location>
</feature>
<feature type="region of interest" description="Disordered" evidence="1">
    <location>
        <begin position="102"/>
        <end position="126"/>
    </location>
</feature>
<gene>
    <name evidence="2" type="ORF">EI97DRAFT_460533</name>
</gene>
<name>A0A6A6JC47_WESOR</name>
<organism evidence="2 3">
    <name type="scientific">Westerdykella ornata</name>
    <dbReference type="NCBI Taxonomy" id="318751"/>
    <lineage>
        <taxon>Eukaryota</taxon>
        <taxon>Fungi</taxon>
        <taxon>Dikarya</taxon>
        <taxon>Ascomycota</taxon>
        <taxon>Pezizomycotina</taxon>
        <taxon>Dothideomycetes</taxon>
        <taxon>Pleosporomycetidae</taxon>
        <taxon>Pleosporales</taxon>
        <taxon>Sporormiaceae</taxon>
        <taxon>Westerdykella</taxon>
    </lineage>
</organism>
<dbReference type="Proteomes" id="UP000800097">
    <property type="component" value="Unassembled WGS sequence"/>
</dbReference>
<proteinExistence type="predicted"/>
<dbReference type="RefSeq" id="XP_033651680.1">
    <property type="nucleotide sequence ID" value="XM_033801120.1"/>
</dbReference>
<protein>
    <submittedName>
        <fullName evidence="2">Uncharacterized protein</fullName>
    </submittedName>
</protein>
<feature type="compositionally biased region" description="Basic and acidic residues" evidence="1">
    <location>
        <begin position="255"/>
        <end position="269"/>
    </location>
</feature>
<feature type="compositionally biased region" description="Polar residues" evidence="1">
    <location>
        <begin position="142"/>
        <end position="154"/>
    </location>
</feature>
<keyword evidence="3" id="KW-1185">Reference proteome</keyword>
<reference evidence="2" key="1">
    <citation type="journal article" date="2020" name="Stud. Mycol.">
        <title>101 Dothideomycetes genomes: a test case for predicting lifestyles and emergence of pathogens.</title>
        <authorList>
            <person name="Haridas S."/>
            <person name="Albert R."/>
            <person name="Binder M."/>
            <person name="Bloem J."/>
            <person name="Labutti K."/>
            <person name="Salamov A."/>
            <person name="Andreopoulos B."/>
            <person name="Baker S."/>
            <person name="Barry K."/>
            <person name="Bills G."/>
            <person name="Bluhm B."/>
            <person name="Cannon C."/>
            <person name="Castanera R."/>
            <person name="Culley D."/>
            <person name="Daum C."/>
            <person name="Ezra D."/>
            <person name="Gonzalez J."/>
            <person name="Henrissat B."/>
            <person name="Kuo A."/>
            <person name="Liang C."/>
            <person name="Lipzen A."/>
            <person name="Lutzoni F."/>
            <person name="Magnuson J."/>
            <person name="Mondo S."/>
            <person name="Nolan M."/>
            <person name="Ohm R."/>
            <person name="Pangilinan J."/>
            <person name="Park H.-J."/>
            <person name="Ramirez L."/>
            <person name="Alfaro M."/>
            <person name="Sun H."/>
            <person name="Tritt A."/>
            <person name="Yoshinaga Y."/>
            <person name="Zwiers L.-H."/>
            <person name="Turgeon B."/>
            <person name="Goodwin S."/>
            <person name="Spatafora J."/>
            <person name="Crous P."/>
            <person name="Grigoriev I."/>
        </authorList>
    </citation>
    <scope>NUCLEOTIDE SEQUENCE</scope>
    <source>
        <strain evidence="2">CBS 379.55</strain>
    </source>
</reference>
<feature type="compositionally biased region" description="Basic and acidic residues" evidence="1">
    <location>
        <begin position="174"/>
        <end position="185"/>
    </location>
</feature>
<feature type="region of interest" description="Disordered" evidence="1">
    <location>
        <begin position="549"/>
        <end position="573"/>
    </location>
</feature>
<feature type="region of interest" description="Disordered" evidence="1">
    <location>
        <begin position="251"/>
        <end position="277"/>
    </location>
</feature>
<evidence type="ECO:0000313" key="3">
    <source>
        <dbReference type="Proteomes" id="UP000800097"/>
    </source>
</evidence>
<feature type="region of interest" description="Disordered" evidence="1">
    <location>
        <begin position="302"/>
        <end position="410"/>
    </location>
</feature>
<dbReference type="OrthoDB" id="3439035at2759"/>
<feature type="region of interest" description="Disordered" evidence="1">
    <location>
        <begin position="440"/>
        <end position="497"/>
    </location>
</feature>
<accession>A0A6A6JC47</accession>
<feature type="region of interest" description="Disordered" evidence="1">
    <location>
        <begin position="1"/>
        <end position="51"/>
    </location>
</feature>
<dbReference type="EMBL" id="ML986505">
    <property type="protein sequence ID" value="KAF2274141.1"/>
    <property type="molecule type" value="Genomic_DNA"/>
</dbReference>
<dbReference type="AlphaFoldDB" id="A0A6A6JC47"/>
<sequence>MSARQSHRPPSSPSSSYTGAKATHTSGPEREEEDLSIISGLTSLENEEDAEVDDLDRLILQNARDERRLRDALRGNVQPFRNARTHPRVGLTMENLERHAGHTNGAVGIKGPSSSSGGSDPAVRPPLEWGRKARVRRNWLQTITADSEGGQISQAEEMGRDTAGATPRPTDAADIPRRSVEDSPLSHKSSQKGTPVHSRRKTLDLEQEPDFDFTMDFNEASLIASTPYVPRNPTLDDIRQREIESLREQVVNKSRPAEMRESSPEEASHLRPMVTEPKPPTEIAACAELRLSLSPVLTARRRPESLGVADTGRVESRTPKPLSTQEDSHNLLRRLARASSNTPSPGRIPNHGSQSVPALPETRRPATKSAQTDHPPSGASEISKSLVLRSTHGEPGGAENQLEARTASGSDQQPVINAAEMTPAPAESSARYVKTPVVTGAWIDTPGPRTIRRPAGETSQPHAKPAEKDSPSKGSPQTGRGIEEAKSPTQPAAPIAVTHPTLPSSALQALVEGARGKGKGGGGQQDDELGDSTIDSLEELIECGREEHTGDLDEDTLQGLQLPTEPPKNEAERQRQKELAQLHKMNQRLRAARTSIRDASRGIRRVEHQVEHIEGEGERTKVVQRELVDARSLWGSTWKGFKRLFYKPEHPGRHGLTWLSIALITFWIWFISENLACERYCHKLYASEMVGYGVVWDAPRYPFVLPTLLWRNLVRPVGAPIWNLIAWLYEDEAVKEHATATAGRAATRIFRQRYTGETFEPDLSMGDDEII</sequence>
<dbReference type="GeneID" id="54554295"/>